<dbReference type="PANTHER" id="PTHR30419:SF28">
    <property type="entry name" value="HTH-TYPE TRANSCRIPTIONAL REGULATOR BSDA"/>
    <property type="match status" value="1"/>
</dbReference>
<evidence type="ECO:0000256" key="2">
    <source>
        <dbReference type="ARBA" id="ARBA00023015"/>
    </source>
</evidence>
<protein>
    <recommendedName>
        <fullName evidence="5">HTH lysR-type domain-containing protein</fullName>
    </recommendedName>
</protein>
<dbReference type="PRINTS" id="PR00039">
    <property type="entry name" value="HTHLYSR"/>
</dbReference>
<dbReference type="FunFam" id="1.10.10.10:FF:000001">
    <property type="entry name" value="LysR family transcriptional regulator"/>
    <property type="match status" value="1"/>
</dbReference>
<dbReference type="AlphaFoldDB" id="A0A1C0YND0"/>
<feature type="domain" description="HTH lysR-type" evidence="5">
    <location>
        <begin position="1"/>
        <end position="58"/>
    </location>
</feature>
<dbReference type="CDD" id="cd05466">
    <property type="entry name" value="PBP2_LTTR_substrate"/>
    <property type="match status" value="1"/>
</dbReference>
<dbReference type="Pfam" id="PF00126">
    <property type="entry name" value="HTH_1"/>
    <property type="match status" value="1"/>
</dbReference>
<dbReference type="InterPro" id="IPR000847">
    <property type="entry name" value="LysR_HTH_N"/>
</dbReference>
<name>A0A1C0YND0_9BACL</name>
<dbReference type="OrthoDB" id="9803735at2"/>
<proteinExistence type="inferred from homology"/>
<comment type="caution">
    <text evidence="6">The sequence shown here is derived from an EMBL/GenBank/DDBJ whole genome shotgun (WGS) entry which is preliminary data.</text>
</comment>
<accession>A0A1C0YND0</accession>
<dbReference type="Gene3D" id="3.40.190.10">
    <property type="entry name" value="Periplasmic binding protein-like II"/>
    <property type="match status" value="2"/>
</dbReference>
<dbReference type="PANTHER" id="PTHR30419">
    <property type="entry name" value="HTH-TYPE TRANSCRIPTIONAL REGULATOR YBHD"/>
    <property type="match status" value="1"/>
</dbReference>
<dbReference type="InterPro" id="IPR036388">
    <property type="entry name" value="WH-like_DNA-bd_sf"/>
</dbReference>
<keyword evidence="3" id="KW-0238">DNA-binding</keyword>
<dbReference type="Gene3D" id="1.10.10.10">
    <property type="entry name" value="Winged helix-like DNA-binding domain superfamily/Winged helix DNA-binding domain"/>
    <property type="match status" value="1"/>
</dbReference>
<gene>
    <name evidence="6" type="ORF">A6M13_02185</name>
</gene>
<dbReference type="SUPFAM" id="SSF53850">
    <property type="entry name" value="Periplasmic binding protein-like II"/>
    <property type="match status" value="1"/>
</dbReference>
<evidence type="ECO:0000313" key="7">
    <source>
        <dbReference type="Proteomes" id="UP000093199"/>
    </source>
</evidence>
<evidence type="ECO:0000313" key="6">
    <source>
        <dbReference type="EMBL" id="OCS88676.1"/>
    </source>
</evidence>
<dbReference type="GO" id="GO:0005829">
    <property type="term" value="C:cytosol"/>
    <property type="evidence" value="ECO:0007669"/>
    <property type="project" value="TreeGrafter"/>
</dbReference>
<dbReference type="STRING" id="33978.A6M13_02185"/>
<dbReference type="Proteomes" id="UP000093199">
    <property type="component" value="Unassembled WGS sequence"/>
</dbReference>
<dbReference type="GO" id="GO:0003677">
    <property type="term" value="F:DNA binding"/>
    <property type="evidence" value="ECO:0007669"/>
    <property type="project" value="UniProtKB-KW"/>
</dbReference>
<dbReference type="InterPro" id="IPR036390">
    <property type="entry name" value="WH_DNA-bd_sf"/>
</dbReference>
<sequence length="242" mass="27271">MDVRQLNYFKVIVDEGNLTRAAEKLHMAQPPLSQMLKKLEDEVGATLIERYRAKWRLTEAGKVIYDLAEQMENKITHAKRYIGELVDGQRGELRIGMAPSCIATCLEAIALFREHHPNVIIKLVEGSSEQLLEQVQAQRLDCAYVLKPQKPLLLPHKIIGELFFEAALPTAWCDGQQAITMEALTQFPLAMLIPMKGYTIYEQVKTTLLSLNSDVHIAYECETIAVVLALVARKQCATILPK</sequence>
<evidence type="ECO:0000256" key="3">
    <source>
        <dbReference type="ARBA" id="ARBA00023125"/>
    </source>
</evidence>
<keyword evidence="2" id="KW-0805">Transcription regulation</keyword>
<dbReference type="EMBL" id="MASJ01000001">
    <property type="protein sequence ID" value="OCS88676.1"/>
    <property type="molecule type" value="Genomic_DNA"/>
</dbReference>
<dbReference type="Pfam" id="PF03466">
    <property type="entry name" value="LysR_substrate"/>
    <property type="match status" value="1"/>
</dbReference>
<evidence type="ECO:0000256" key="4">
    <source>
        <dbReference type="ARBA" id="ARBA00023163"/>
    </source>
</evidence>
<keyword evidence="4" id="KW-0804">Transcription</keyword>
<dbReference type="GO" id="GO:0003700">
    <property type="term" value="F:DNA-binding transcription factor activity"/>
    <property type="evidence" value="ECO:0007669"/>
    <property type="project" value="InterPro"/>
</dbReference>
<dbReference type="InterPro" id="IPR050950">
    <property type="entry name" value="HTH-type_LysR_regulators"/>
</dbReference>
<dbReference type="InterPro" id="IPR005119">
    <property type="entry name" value="LysR_subst-bd"/>
</dbReference>
<dbReference type="PROSITE" id="PS50931">
    <property type="entry name" value="HTH_LYSR"/>
    <property type="match status" value="1"/>
</dbReference>
<keyword evidence="7" id="KW-1185">Reference proteome</keyword>
<evidence type="ECO:0000256" key="1">
    <source>
        <dbReference type="ARBA" id="ARBA00009437"/>
    </source>
</evidence>
<reference evidence="6 7" key="1">
    <citation type="submission" date="2016-07" db="EMBL/GenBank/DDBJ databases">
        <title>Caryophanon tenue genome sequencing.</title>
        <authorList>
            <person name="Verma A."/>
            <person name="Pal Y."/>
            <person name="Krishnamurthi S."/>
        </authorList>
    </citation>
    <scope>NUCLEOTIDE SEQUENCE [LARGE SCALE GENOMIC DNA]</scope>
    <source>
        <strain evidence="6 7">DSM 14152</strain>
    </source>
</reference>
<organism evidence="6 7">
    <name type="scientific">Caryophanon tenue</name>
    <dbReference type="NCBI Taxonomy" id="33978"/>
    <lineage>
        <taxon>Bacteria</taxon>
        <taxon>Bacillati</taxon>
        <taxon>Bacillota</taxon>
        <taxon>Bacilli</taxon>
        <taxon>Bacillales</taxon>
        <taxon>Caryophanaceae</taxon>
        <taxon>Caryophanon</taxon>
    </lineage>
</organism>
<comment type="similarity">
    <text evidence="1">Belongs to the LysR transcriptional regulatory family.</text>
</comment>
<dbReference type="SUPFAM" id="SSF46785">
    <property type="entry name" value="Winged helix' DNA-binding domain"/>
    <property type="match status" value="1"/>
</dbReference>
<evidence type="ECO:0000259" key="5">
    <source>
        <dbReference type="PROSITE" id="PS50931"/>
    </source>
</evidence>
<dbReference type="RefSeq" id="WP_066542500.1">
    <property type="nucleotide sequence ID" value="NZ_MASJ01000001.1"/>
</dbReference>